<dbReference type="CDD" id="cd07129">
    <property type="entry name" value="ALDH_KGSADH"/>
    <property type="match status" value="1"/>
</dbReference>
<dbReference type="EC" id="1.2.1.4" evidence="3"/>
<keyword evidence="1 3" id="KW-0560">Oxidoreductase</keyword>
<keyword evidence="4" id="KW-1185">Reference proteome</keyword>
<dbReference type="InterPro" id="IPR044151">
    <property type="entry name" value="ALDH_KGSADH"/>
</dbReference>
<dbReference type="GO" id="GO:0033721">
    <property type="term" value="F:aldehyde dehydrogenase (NADP+) activity"/>
    <property type="evidence" value="ECO:0007669"/>
    <property type="project" value="UniProtKB-EC"/>
</dbReference>
<gene>
    <name evidence="3" type="ORF">HDG69_002419</name>
</gene>
<dbReference type="InterPro" id="IPR015590">
    <property type="entry name" value="Aldehyde_DH_dom"/>
</dbReference>
<dbReference type="PANTHER" id="PTHR43353">
    <property type="entry name" value="SUCCINATE-SEMIALDEHYDE DEHYDROGENASE, MITOCHONDRIAL"/>
    <property type="match status" value="1"/>
</dbReference>
<dbReference type="SUPFAM" id="SSF53720">
    <property type="entry name" value="ALDH-like"/>
    <property type="match status" value="1"/>
</dbReference>
<evidence type="ECO:0000313" key="4">
    <source>
        <dbReference type="Proteomes" id="UP000757540"/>
    </source>
</evidence>
<evidence type="ECO:0000256" key="1">
    <source>
        <dbReference type="ARBA" id="ARBA00023002"/>
    </source>
</evidence>
<dbReference type="InterPro" id="IPR050740">
    <property type="entry name" value="Aldehyde_DH_Superfamily"/>
</dbReference>
<protein>
    <submittedName>
        <fullName evidence="3">NADP-dependent aldehyde dehydrogenase</fullName>
        <ecNumber evidence="3">1.2.1.4</ecNumber>
    </submittedName>
</protein>
<dbReference type="Gene3D" id="3.40.605.10">
    <property type="entry name" value="Aldehyde Dehydrogenase, Chain A, domain 1"/>
    <property type="match status" value="1"/>
</dbReference>
<dbReference type="PANTHER" id="PTHR43353:SF3">
    <property type="entry name" value="ALDEHYDE DEHYDROGENASE-RELATED"/>
    <property type="match status" value="1"/>
</dbReference>
<proteinExistence type="predicted"/>
<accession>A0ABX2A4X5</accession>
<sequence>MNEPTVPTSDAELEQTVAAAAAAAEQAATATPAARAGWLASVAEALTTAADALVQVAQEETHLPEPRLRGELVRTTFQLGLFADVLREGSYLGVRIDHADPEWGMGPRPDLRRMLRPLGPVAVWSAGNFPFAFSVAGGDTASALAAGCPVVVKAHPGHLRLSRLTSQVVTDALRAAGAPDGLFGLVVGTENGRRLVSDPRIKAGAFTGSLAGGRALFDLAAARPDPIPFFGELGSVNPVFVTPGAAEHRAREIADGFVGSATLGVGQFCTKPGLVFVPSGSGLTERLAEAATGLPGAPMLNERTHEGFATAVGELAARPEVAVLAGSPDVAAEPALTLFATTYDQHARAREQLEVECFGPAALIVSYDDPGQLVEAAAAIDGQLTATVQGTETETGLVGSLLDVLADRAGRVLWNGWPTGVSVTHAMEHGGPYPATTAASTTSVGTAAVERFLRPVSFQSVPDGLLPPPLREANPWDVPRRVDGILEHS</sequence>
<dbReference type="InterPro" id="IPR016162">
    <property type="entry name" value="Ald_DH_N"/>
</dbReference>
<feature type="domain" description="Aldehyde dehydrogenase" evidence="2">
    <location>
        <begin position="10"/>
        <end position="431"/>
    </location>
</feature>
<dbReference type="Proteomes" id="UP000757540">
    <property type="component" value="Unassembled WGS sequence"/>
</dbReference>
<dbReference type="InterPro" id="IPR016163">
    <property type="entry name" value="Ald_DH_C"/>
</dbReference>
<dbReference type="EMBL" id="JABEZU010000003">
    <property type="protein sequence ID" value="NOV97834.1"/>
    <property type="molecule type" value="Genomic_DNA"/>
</dbReference>
<comment type="caution">
    <text evidence="3">The sequence shown here is derived from an EMBL/GenBank/DDBJ whole genome shotgun (WGS) entry which is preliminary data.</text>
</comment>
<name>A0ABX2A4X5_9MICO</name>
<dbReference type="RefSeq" id="WP_171784087.1">
    <property type="nucleotide sequence ID" value="NZ_BAAAML010000005.1"/>
</dbReference>
<dbReference type="Pfam" id="PF00171">
    <property type="entry name" value="Aldedh"/>
    <property type="match status" value="1"/>
</dbReference>
<organism evidence="3 4">
    <name type="scientific">Isoptericola halotolerans</name>
    <dbReference type="NCBI Taxonomy" id="300560"/>
    <lineage>
        <taxon>Bacteria</taxon>
        <taxon>Bacillati</taxon>
        <taxon>Actinomycetota</taxon>
        <taxon>Actinomycetes</taxon>
        <taxon>Micrococcales</taxon>
        <taxon>Promicromonosporaceae</taxon>
        <taxon>Isoptericola</taxon>
    </lineage>
</organism>
<evidence type="ECO:0000313" key="3">
    <source>
        <dbReference type="EMBL" id="NOV97834.1"/>
    </source>
</evidence>
<dbReference type="InterPro" id="IPR016161">
    <property type="entry name" value="Ald_DH/histidinol_DH"/>
</dbReference>
<evidence type="ECO:0000259" key="2">
    <source>
        <dbReference type="Pfam" id="PF00171"/>
    </source>
</evidence>
<reference evidence="3 4" key="1">
    <citation type="submission" date="2020-05" db="EMBL/GenBank/DDBJ databases">
        <title>Genomic Encyclopedia of Type Strains, Phase III (KMG-III): the genomes of soil and plant-associated and newly described type strains.</title>
        <authorList>
            <person name="Whitman W."/>
        </authorList>
    </citation>
    <scope>NUCLEOTIDE SEQUENCE [LARGE SCALE GENOMIC DNA]</scope>
    <source>
        <strain evidence="3 4">KCTC 19046</strain>
    </source>
</reference>
<dbReference type="Gene3D" id="3.40.309.10">
    <property type="entry name" value="Aldehyde Dehydrogenase, Chain A, domain 2"/>
    <property type="match status" value="1"/>
</dbReference>